<protein>
    <submittedName>
        <fullName evidence="12">Ubiquinol oxidase subunit II</fullName>
    </submittedName>
</protein>
<evidence type="ECO:0000256" key="3">
    <source>
        <dbReference type="ARBA" id="ARBA00022448"/>
    </source>
</evidence>
<dbReference type="PANTHER" id="PTHR22888:SF18">
    <property type="entry name" value="CYTOCHROME BO(3) UBIQUINOL OXIDASE SUBUNIT 2"/>
    <property type="match status" value="1"/>
</dbReference>
<dbReference type="CDD" id="cd04212">
    <property type="entry name" value="CuRO_UO_II"/>
    <property type="match status" value="1"/>
</dbReference>
<name>A0A6G6Y5N0_9SPHN</name>
<dbReference type="KEGG" id="spzr:G5C33_10845"/>
<dbReference type="InterPro" id="IPR002429">
    <property type="entry name" value="CcO_II-like_C"/>
</dbReference>
<dbReference type="GO" id="GO:0005886">
    <property type="term" value="C:plasma membrane"/>
    <property type="evidence" value="ECO:0007669"/>
    <property type="project" value="UniProtKB-SubCell"/>
</dbReference>
<feature type="transmembrane region" description="Helical" evidence="10">
    <location>
        <begin position="35"/>
        <end position="59"/>
    </location>
</feature>
<dbReference type="PROSITE" id="PS50857">
    <property type="entry name" value="COX2_CUA"/>
    <property type="match status" value="1"/>
</dbReference>
<feature type="region of interest" description="Disordered" evidence="9">
    <location>
        <begin position="277"/>
        <end position="303"/>
    </location>
</feature>
<dbReference type="GO" id="GO:0009486">
    <property type="term" value="F:cytochrome bo3 ubiquinol oxidase activity"/>
    <property type="evidence" value="ECO:0007669"/>
    <property type="project" value="InterPro"/>
</dbReference>
<dbReference type="GO" id="GO:0005507">
    <property type="term" value="F:copper ion binding"/>
    <property type="evidence" value="ECO:0007669"/>
    <property type="project" value="InterPro"/>
</dbReference>
<evidence type="ECO:0000256" key="6">
    <source>
        <dbReference type="ARBA" id="ARBA00022982"/>
    </source>
</evidence>
<evidence type="ECO:0000256" key="2">
    <source>
        <dbReference type="ARBA" id="ARBA00007866"/>
    </source>
</evidence>
<evidence type="ECO:0000256" key="5">
    <source>
        <dbReference type="ARBA" id="ARBA00022692"/>
    </source>
</evidence>
<keyword evidence="6" id="KW-0249">Electron transport</keyword>
<evidence type="ECO:0000256" key="7">
    <source>
        <dbReference type="ARBA" id="ARBA00022989"/>
    </source>
</evidence>
<evidence type="ECO:0000256" key="9">
    <source>
        <dbReference type="SAM" id="MobiDB-lite"/>
    </source>
</evidence>
<proteinExistence type="inferred from homology"/>
<evidence type="ECO:0000256" key="8">
    <source>
        <dbReference type="ARBA" id="ARBA00023136"/>
    </source>
</evidence>
<dbReference type="EMBL" id="CP049109">
    <property type="protein sequence ID" value="QIG80225.1"/>
    <property type="molecule type" value="Genomic_DNA"/>
</dbReference>
<keyword evidence="5 10" id="KW-0812">Transmembrane</keyword>
<dbReference type="Pfam" id="PF06481">
    <property type="entry name" value="COX_ARM"/>
    <property type="match status" value="1"/>
</dbReference>
<keyword evidence="3" id="KW-0813">Transport</keyword>
<dbReference type="InterPro" id="IPR045187">
    <property type="entry name" value="CcO_II"/>
</dbReference>
<comment type="similarity">
    <text evidence="2">Belongs to the cytochrome c oxidase subunit 2 family.</text>
</comment>
<dbReference type="InterPro" id="IPR034227">
    <property type="entry name" value="CuRO_UO_II"/>
</dbReference>
<dbReference type="GO" id="GO:0004129">
    <property type="term" value="F:cytochrome-c oxidase activity"/>
    <property type="evidence" value="ECO:0007669"/>
    <property type="project" value="InterPro"/>
</dbReference>
<organism evidence="12 13">
    <name type="scientific">Stakelama tenebrarum</name>
    <dbReference type="NCBI Taxonomy" id="2711215"/>
    <lineage>
        <taxon>Bacteria</taxon>
        <taxon>Pseudomonadati</taxon>
        <taxon>Pseudomonadota</taxon>
        <taxon>Alphaproteobacteria</taxon>
        <taxon>Sphingomonadales</taxon>
        <taxon>Sphingomonadaceae</taxon>
        <taxon>Stakelama</taxon>
    </lineage>
</organism>
<evidence type="ECO:0000256" key="4">
    <source>
        <dbReference type="ARBA" id="ARBA00022475"/>
    </source>
</evidence>
<keyword evidence="8 10" id="KW-0472">Membrane</keyword>
<dbReference type="Proteomes" id="UP000501568">
    <property type="component" value="Chromosome"/>
</dbReference>
<comment type="subcellular location">
    <subcellularLocation>
        <location evidence="1">Cell membrane</location>
        <topology evidence="1">Multi-pass membrane protein</topology>
    </subcellularLocation>
</comment>
<sequence length="303" mass="33263">MLASLLPLWLVAGCGVHGDGMLAAAGEVAEIQRDQLMRITLLVLVVIAPVFIGLPLILWRDRLSRGADAYRPDWHFSARLEYFIWGVPIVIVSLLAISLWTTLHEIDPYQRLRPGTDPVRVQVVGLDWKFLFIYPDEGVASVNRLVLPEGREVAFDITADGPMMAFMIPRLGGQIYAMAGMRTKLHLIADRTGSYRGLNTQFNGSHFHEQHFAVQVRDAAGYRRWVEGARAAPPLDGARYAALARPSTVAQPMTFGRAQPGLFDHIVAKYHHAGSPDGALRGVAPTPPDHGKAAQPVPAEAMP</sequence>
<feature type="domain" description="Cytochrome oxidase subunit II copper A binding" evidence="11">
    <location>
        <begin position="116"/>
        <end position="228"/>
    </location>
</feature>
<evidence type="ECO:0000256" key="10">
    <source>
        <dbReference type="SAM" id="Phobius"/>
    </source>
</evidence>
<dbReference type="GO" id="GO:0042773">
    <property type="term" value="P:ATP synthesis coupled electron transport"/>
    <property type="evidence" value="ECO:0007669"/>
    <property type="project" value="TreeGrafter"/>
</dbReference>
<keyword evidence="13" id="KW-1185">Reference proteome</keyword>
<accession>A0A6G6Y5N0</accession>
<dbReference type="SUPFAM" id="SSF49503">
    <property type="entry name" value="Cupredoxins"/>
    <property type="match status" value="1"/>
</dbReference>
<dbReference type="SUPFAM" id="SSF81464">
    <property type="entry name" value="Cytochrome c oxidase subunit II-like, transmembrane region"/>
    <property type="match status" value="1"/>
</dbReference>
<dbReference type="PANTHER" id="PTHR22888">
    <property type="entry name" value="CYTOCHROME C OXIDASE, SUBUNIT II"/>
    <property type="match status" value="1"/>
</dbReference>
<evidence type="ECO:0000313" key="13">
    <source>
        <dbReference type="Proteomes" id="UP000501568"/>
    </source>
</evidence>
<keyword evidence="7 10" id="KW-1133">Transmembrane helix</keyword>
<gene>
    <name evidence="12" type="ORF">G5C33_10845</name>
</gene>
<reference evidence="12 13" key="1">
    <citation type="submission" date="2020-02" db="EMBL/GenBank/DDBJ databases">
        <authorList>
            <person name="Zheng R.K."/>
            <person name="Sun C.M."/>
        </authorList>
    </citation>
    <scope>NUCLEOTIDE SEQUENCE [LARGE SCALE GENOMIC DNA]</scope>
    <source>
        <strain evidence="13">zrk23</strain>
    </source>
</reference>
<feature type="transmembrane region" description="Helical" evidence="10">
    <location>
        <begin position="80"/>
        <end position="103"/>
    </location>
</feature>
<evidence type="ECO:0000313" key="12">
    <source>
        <dbReference type="EMBL" id="QIG80225.1"/>
    </source>
</evidence>
<dbReference type="InterPro" id="IPR008972">
    <property type="entry name" value="Cupredoxin"/>
</dbReference>
<evidence type="ECO:0000256" key="1">
    <source>
        <dbReference type="ARBA" id="ARBA00004651"/>
    </source>
</evidence>
<evidence type="ECO:0000259" key="11">
    <source>
        <dbReference type="PROSITE" id="PS50857"/>
    </source>
</evidence>
<keyword evidence="4" id="KW-1003">Cell membrane</keyword>
<dbReference type="InterPro" id="IPR036257">
    <property type="entry name" value="Cyt_c_oxidase_su2_TM_sf"/>
</dbReference>
<dbReference type="AlphaFoldDB" id="A0A6G6Y5N0"/>
<dbReference type="Gene3D" id="2.60.40.420">
    <property type="entry name" value="Cupredoxins - blue copper proteins"/>
    <property type="match status" value="1"/>
</dbReference>
<dbReference type="Gene3D" id="1.10.287.90">
    <property type="match status" value="1"/>
</dbReference>
<dbReference type="InterPro" id="IPR010514">
    <property type="entry name" value="COX_ARM"/>
</dbReference>